<dbReference type="InParanoid" id="G0NYT1"/>
<keyword evidence="2" id="KW-1185">Reference proteome</keyword>
<protein>
    <submittedName>
        <fullName evidence="1">Uncharacterized protein</fullName>
    </submittedName>
</protein>
<evidence type="ECO:0000313" key="2">
    <source>
        <dbReference type="Proteomes" id="UP000008068"/>
    </source>
</evidence>
<evidence type="ECO:0000313" key="1">
    <source>
        <dbReference type="EMBL" id="EGT40205.1"/>
    </source>
</evidence>
<dbReference type="Proteomes" id="UP000008068">
    <property type="component" value="Unassembled WGS sequence"/>
</dbReference>
<dbReference type="EMBL" id="GL379984">
    <property type="protein sequence ID" value="EGT40205.1"/>
    <property type="molecule type" value="Genomic_DNA"/>
</dbReference>
<dbReference type="HOGENOM" id="CLU_1455622_0_0_1"/>
<dbReference type="AlphaFoldDB" id="G0NYT1"/>
<name>G0NYT1_CAEBE</name>
<organism evidence="2">
    <name type="scientific">Caenorhabditis brenneri</name>
    <name type="common">Nematode worm</name>
    <dbReference type="NCBI Taxonomy" id="135651"/>
    <lineage>
        <taxon>Eukaryota</taxon>
        <taxon>Metazoa</taxon>
        <taxon>Ecdysozoa</taxon>
        <taxon>Nematoda</taxon>
        <taxon>Chromadorea</taxon>
        <taxon>Rhabditida</taxon>
        <taxon>Rhabditina</taxon>
        <taxon>Rhabditomorpha</taxon>
        <taxon>Rhabditoidea</taxon>
        <taxon>Rhabditidae</taxon>
        <taxon>Peloderinae</taxon>
        <taxon>Caenorhabditis</taxon>
    </lineage>
</organism>
<accession>G0NYT1</accession>
<sequence>MNFTWGTPSLFKATTRDTQTRLTPKVRELMNMKNQTIAVKPNSLKLKRYADLFKTDKQEAISVPEQALPESVNQNSLDTISATVEHDPVIGDSTDNVEIPSPDNLKLGSSKLAYEKQWKLSRKEEEDVRFGLFQTRLIATLIKHIETAKKICIFDQDSTIHTAKPTRSELAQEFGEPAPKRFKAAN</sequence>
<gene>
    <name evidence="1" type="ORF">CAEBREN_12470</name>
</gene>
<reference evidence="2" key="1">
    <citation type="submission" date="2011-07" db="EMBL/GenBank/DDBJ databases">
        <authorList>
            <consortium name="Caenorhabditis brenneri Sequencing and Analysis Consortium"/>
            <person name="Wilson R.K."/>
        </authorList>
    </citation>
    <scope>NUCLEOTIDE SEQUENCE [LARGE SCALE GENOMIC DNA]</scope>
    <source>
        <strain evidence="2">PB2801</strain>
    </source>
</reference>
<proteinExistence type="predicted"/>